<evidence type="ECO:0000313" key="1">
    <source>
        <dbReference type="EMBL" id="JAD73918.1"/>
    </source>
</evidence>
<name>A0A0A9CHH8_ARUDO</name>
<dbReference type="AlphaFoldDB" id="A0A0A9CHH8"/>
<accession>A0A0A9CHH8</accession>
<reference evidence="1" key="1">
    <citation type="submission" date="2014-09" db="EMBL/GenBank/DDBJ databases">
        <authorList>
            <person name="Magalhaes I.L.F."/>
            <person name="Oliveira U."/>
            <person name="Santos F.R."/>
            <person name="Vidigal T.H.D.A."/>
            <person name="Brescovit A.D."/>
            <person name="Santos A.J."/>
        </authorList>
    </citation>
    <scope>NUCLEOTIDE SEQUENCE</scope>
    <source>
        <tissue evidence="1">Shoot tissue taken approximately 20 cm above the soil surface</tissue>
    </source>
</reference>
<organism evidence="1">
    <name type="scientific">Arundo donax</name>
    <name type="common">Giant reed</name>
    <name type="synonym">Donax arundinaceus</name>
    <dbReference type="NCBI Taxonomy" id="35708"/>
    <lineage>
        <taxon>Eukaryota</taxon>
        <taxon>Viridiplantae</taxon>
        <taxon>Streptophyta</taxon>
        <taxon>Embryophyta</taxon>
        <taxon>Tracheophyta</taxon>
        <taxon>Spermatophyta</taxon>
        <taxon>Magnoliopsida</taxon>
        <taxon>Liliopsida</taxon>
        <taxon>Poales</taxon>
        <taxon>Poaceae</taxon>
        <taxon>PACMAD clade</taxon>
        <taxon>Arundinoideae</taxon>
        <taxon>Arundineae</taxon>
        <taxon>Arundo</taxon>
    </lineage>
</organism>
<reference evidence="1" key="2">
    <citation type="journal article" date="2015" name="Data Brief">
        <title>Shoot transcriptome of the giant reed, Arundo donax.</title>
        <authorList>
            <person name="Barrero R.A."/>
            <person name="Guerrero F.D."/>
            <person name="Moolhuijzen P."/>
            <person name="Goolsby J.A."/>
            <person name="Tidwell J."/>
            <person name="Bellgard S.E."/>
            <person name="Bellgard M.I."/>
        </authorList>
    </citation>
    <scope>NUCLEOTIDE SEQUENCE</scope>
    <source>
        <tissue evidence="1">Shoot tissue taken approximately 20 cm above the soil surface</tissue>
    </source>
</reference>
<sequence length="62" mass="6951">MVNGLHQDYYIDGSAPAVGHSAFLPRRPPPGSCRPCGPWTRWVRSCALSRATTARESRRRQI</sequence>
<proteinExistence type="predicted"/>
<dbReference type="EMBL" id="GBRH01223977">
    <property type="protein sequence ID" value="JAD73918.1"/>
    <property type="molecule type" value="Transcribed_RNA"/>
</dbReference>
<protein>
    <submittedName>
        <fullName evidence="1">Uncharacterized protein</fullName>
    </submittedName>
</protein>